<evidence type="ECO:0000256" key="3">
    <source>
        <dbReference type="PROSITE-ProRule" id="PRU00182"/>
    </source>
</evidence>
<accession>A0A1F5T003</accession>
<dbReference type="FunFam" id="3.10.290.10:FF:000003">
    <property type="entry name" value="Pseudouridine synthase"/>
    <property type="match status" value="1"/>
</dbReference>
<dbReference type="InterPro" id="IPR020094">
    <property type="entry name" value="TruA/RsuA/RluB/E/F_N"/>
</dbReference>
<reference evidence="6 7" key="1">
    <citation type="journal article" date="2016" name="Nat. Commun.">
        <title>Thousands of microbial genomes shed light on interconnected biogeochemical processes in an aquifer system.</title>
        <authorList>
            <person name="Anantharaman K."/>
            <person name="Brown C.T."/>
            <person name="Hug L.A."/>
            <person name="Sharon I."/>
            <person name="Castelle C.J."/>
            <person name="Probst A.J."/>
            <person name="Thomas B.C."/>
            <person name="Singh A."/>
            <person name="Wilkins M.J."/>
            <person name="Karaoz U."/>
            <person name="Brodie E.L."/>
            <person name="Williams K.H."/>
            <person name="Hubbard S.S."/>
            <person name="Banfield J.F."/>
        </authorList>
    </citation>
    <scope>NUCLEOTIDE SEQUENCE [LARGE SCALE GENOMIC DNA]</scope>
</reference>
<evidence type="ECO:0000313" key="6">
    <source>
        <dbReference type="EMBL" id="OGF32295.1"/>
    </source>
</evidence>
<dbReference type="STRING" id="1798002.A2478_03135"/>
<dbReference type="InterPro" id="IPR018496">
    <property type="entry name" value="PsdUridine_synth_RsuA/RluB_CS"/>
</dbReference>
<dbReference type="GO" id="GO:0000455">
    <property type="term" value="P:enzyme-directed rRNA pseudouridine synthesis"/>
    <property type="evidence" value="ECO:0007669"/>
    <property type="project" value="UniProtKB-ARBA"/>
</dbReference>
<dbReference type="Pfam" id="PF01479">
    <property type="entry name" value="S4"/>
    <property type="match status" value="1"/>
</dbReference>
<dbReference type="SUPFAM" id="SSF55174">
    <property type="entry name" value="Alpha-L RNA-binding motif"/>
    <property type="match status" value="1"/>
</dbReference>
<dbReference type="PROSITE" id="PS01149">
    <property type="entry name" value="PSI_RSU"/>
    <property type="match status" value="1"/>
</dbReference>
<dbReference type="Gene3D" id="3.10.290.10">
    <property type="entry name" value="RNA-binding S4 domain"/>
    <property type="match status" value="1"/>
</dbReference>
<organism evidence="6 7">
    <name type="scientific">Candidatus Falkowbacteria bacterium RIFOXYC2_FULL_36_12</name>
    <dbReference type="NCBI Taxonomy" id="1798002"/>
    <lineage>
        <taxon>Bacteria</taxon>
        <taxon>Candidatus Falkowiibacteriota</taxon>
    </lineage>
</organism>
<sequence>MENIRLQKYLAEAGIASRRTAELFILQGLVKVNGEVVTELGTKVGQDDYVEFKGREVAKPEPKVYIIFNKPVGVLCTVKKGKEKGETILDYIKVKQRVVPVGRLDKDSSGLLLVTNDGDLTLKLTHPRYGKEKEYLVDVNSDITKEFLIKMRTGVLLEEGKTTPAVVQQLDKRKFKIILKQGMNRQIRRMCEELGYRVKKLHRVRINKLELGNLGFGCWKFLKNIDLEKLI</sequence>
<name>A0A1F5T003_9BACT</name>
<dbReference type="GO" id="GO:0120159">
    <property type="term" value="F:rRNA pseudouridine synthase activity"/>
    <property type="evidence" value="ECO:0007669"/>
    <property type="project" value="UniProtKB-ARBA"/>
</dbReference>
<dbReference type="SMART" id="SM00363">
    <property type="entry name" value="S4"/>
    <property type="match status" value="1"/>
</dbReference>
<comment type="caution">
    <text evidence="6">The sequence shown here is derived from an EMBL/GenBank/DDBJ whole genome shotgun (WGS) entry which is preliminary data.</text>
</comment>
<dbReference type="EMBL" id="MFGJ01000006">
    <property type="protein sequence ID" value="OGF32295.1"/>
    <property type="molecule type" value="Genomic_DNA"/>
</dbReference>
<dbReference type="CDD" id="cd00165">
    <property type="entry name" value="S4"/>
    <property type="match status" value="1"/>
</dbReference>
<dbReference type="GO" id="GO:0003723">
    <property type="term" value="F:RNA binding"/>
    <property type="evidence" value="ECO:0007669"/>
    <property type="project" value="UniProtKB-KW"/>
</dbReference>
<dbReference type="InterPro" id="IPR002942">
    <property type="entry name" value="S4_RNA-bd"/>
</dbReference>
<dbReference type="InterPro" id="IPR006145">
    <property type="entry name" value="PsdUridine_synth_RsuA/RluA"/>
</dbReference>
<gene>
    <name evidence="6" type="ORF">A2478_03135</name>
</gene>
<keyword evidence="2 4" id="KW-0413">Isomerase</keyword>
<protein>
    <recommendedName>
        <fullName evidence="4">Pseudouridine synthase</fullName>
        <ecNumber evidence="4">5.4.99.-</ecNumber>
    </recommendedName>
</protein>
<dbReference type="PROSITE" id="PS50889">
    <property type="entry name" value="S4"/>
    <property type="match status" value="1"/>
</dbReference>
<evidence type="ECO:0000256" key="1">
    <source>
        <dbReference type="ARBA" id="ARBA00008348"/>
    </source>
</evidence>
<feature type="domain" description="RNA-binding S4" evidence="5">
    <location>
        <begin position="4"/>
        <end position="66"/>
    </location>
</feature>
<dbReference type="InterPro" id="IPR000748">
    <property type="entry name" value="PsdUridine_synth_RsuA/RluB/E/F"/>
</dbReference>
<dbReference type="Proteomes" id="UP000179001">
    <property type="component" value="Unassembled WGS sequence"/>
</dbReference>
<dbReference type="FunFam" id="3.30.70.1560:FF:000002">
    <property type="entry name" value="Pseudouridine synthase"/>
    <property type="match status" value="1"/>
</dbReference>
<dbReference type="PANTHER" id="PTHR47683">
    <property type="entry name" value="PSEUDOURIDINE SYNTHASE FAMILY PROTEIN-RELATED"/>
    <property type="match status" value="1"/>
</dbReference>
<dbReference type="InterPro" id="IPR036986">
    <property type="entry name" value="S4_RNA-bd_sf"/>
</dbReference>
<evidence type="ECO:0000256" key="2">
    <source>
        <dbReference type="ARBA" id="ARBA00023235"/>
    </source>
</evidence>
<dbReference type="Pfam" id="PF00849">
    <property type="entry name" value="PseudoU_synth_2"/>
    <property type="match status" value="1"/>
</dbReference>
<evidence type="ECO:0000256" key="4">
    <source>
        <dbReference type="RuleBase" id="RU003887"/>
    </source>
</evidence>
<evidence type="ECO:0000259" key="5">
    <source>
        <dbReference type="SMART" id="SM00363"/>
    </source>
</evidence>
<dbReference type="EC" id="5.4.99.-" evidence="4"/>
<dbReference type="NCBIfam" id="TIGR00093">
    <property type="entry name" value="pseudouridine synthase"/>
    <property type="match status" value="1"/>
</dbReference>
<keyword evidence="3" id="KW-0694">RNA-binding</keyword>
<dbReference type="AlphaFoldDB" id="A0A1F5T003"/>
<dbReference type="PANTHER" id="PTHR47683:SF2">
    <property type="entry name" value="RNA-BINDING S4 DOMAIN-CONTAINING PROTEIN"/>
    <property type="match status" value="1"/>
</dbReference>
<dbReference type="InterPro" id="IPR050343">
    <property type="entry name" value="RsuA_PseudoU_synthase"/>
</dbReference>
<comment type="similarity">
    <text evidence="1 4">Belongs to the pseudouridine synthase RsuA family.</text>
</comment>
<dbReference type="Gene3D" id="3.30.70.580">
    <property type="entry name" value="Pseudouridine synthase I, catalytic domain, N-terminal subdomain"/>
    <property type="match status" value="1"/>
</dbReference>
<evidence type="ECO:0000313" key="7">
    <source>
        <dbReference type="Proteomes" id="UP000179001"/>
    </source>
</evidence>
<dbReference type="SUPFAM" id="SSF55120">
    <property type="entry name" value="Pseudouridine synthase"/>
    <property type="match status" value="1"/>
</dbReference>
<dbReference type="InterPro" id="IPR042092">
    <property type="entry name" value="PsdUridine_s_RsuA/RluB/E/F_cat"/>
</dbReference>
<dbReference type="InterPro" id="IPR020103">
    <property type="entry name" value="PsdUridine_synth_cat_dom_sf"/>
</dbReference>
<proteinExistence type="inferred from homology"/>
<dbReference type="Gene3D" id="3.30.70.1560">
    <property type="entry name" value="Alpha-L RNA-binding motif"/>
    <property type="match status" value="1"/>
</dbReference>